<dbReference type="InterPro" id="IPR027417">
    <property type="entry name" value="P-loop_NTPase"/>
</dbReference>
<dbReference type="SUPFAM" id="SSF52540">
    <property type="entry name" value="P-loop containing nucleoside triphosphate hydrolases"/>
    <property type="match status" value="1"/>
</dbReference>
<comment type="caution">
    <text evidence="2">The sequence shown here is derived from an EMBL/GenBank/DDBJ whole genome shotgun (WGS) entry which is preliminary data.</text>
</comment>
<dbReference type="Proteomes" id="UP001054902">
    <property type="component" value="Unassembled WGS sequence"/>
</dbReference>
<dbReference type="InterPro" id="IPR028979">
    <property type="entry name" value="Ser_kin/Pase_Hpr-like_N_sf"/>
</dbReference>
<evidence type="ECO:0008006" key="4">
    <source>
        <dbReference type="Google" id="ProtNLM"/>
    </source>
</evidence>
<name>A0AAD3D0X0_9STRA</name>
<dbReference type="Gene3D" id="3.40.50.300">
    <property type="entry name" value="P-loop containing nucleotide triphosphate hydrolases"/>
    <property type="match status" value="1"/>
</dbReference>
<gene>
    <name evidence="2" type="ORF">CTEN210_11106</name>
</gene>
<evidence type="ECO:0000256" key="1">
    <source>
        <dbReference type="ARBA" id="ARBA00022962"/>
    </source>
</evidence>
<keyword evidence="1" id="KW-0315">Glutamine amidotransferase</keyword>
<dbReference type="EMBL" id="BLLK01000047">
    <property type="protein sequence ID" value="GFH54630.1"/>
    <property type="molecule type" value="Genomic_DNA"/>
</dbReference>
<accession>A0AAD3D0X0</accession>
<evidence type="ECO:0000313" key="2">
    <source>
        <dbReference type="EMBL" id="GFH54630.1"/>
    </source>
</evidence>
<evidence type="ECO:0000313" key="3">
    <source>
        <dbReference type="Proteomes" id="UP001054902"/>
    </source>
</evidence>
<keyword evidence="3" id="KW-1185">Reference proteome</keyword>
<dbReference type="PANTHER" id="PTHR21343:SF8">
    <property type="entry name" value="DRTGG DOMAIN-CONTAINING PROTEIN"/>
    <property type="match status" value="1"/>
</dbReference>
<dbReference type="Gene3D" id="3.40.1390.20">
    <property type="entry name" value="HprK N-terminal domain-like"/>
    <property type="match status" value="1"/>
</dbReference>
<dbReference type="PANTHER" id="PTHR21343">
    <property type="entry name" value="DETHIOBIOTIN SYNTHETASE"/>
    <property type="match status" value="1"/>
</dbReference>
<dbReference type="SUPFAM" id="SSF75138">
    <property type="entry name" value="HprK N-terminal domain-like"/>
    <property type="match status" value="1"/>
</dbReference>
<dbReference type="AlphaFoldDB" id="A0AAD3D0X0"/>
<dbReference type="CDD" id="cd03109">
    <property type="entry name" value="DTBS"/>
    <property type="match status" value="1"/>
</dbReference>
<organism evidence="2 3">
    <name type="scientific">Chaetoceros tenuissimus</name>
    <dbReference type="NCBI Taxonomy" id="426638"/>
    <lineage>
        <taxon>Eukaryota</taxon>
        <taxon>Sar</taxon>
        <taxon>Stramenopiles</taxon>
        <taxon>Ochrophyta</taxon>
        <taxon>Bacillariophyta</taxon>
        <taxon>Coscinodiscophyceae</taxon>
        <taxon>Chaetocerotophycidae</taxon>
        <taxon>Chaetocerotales</taxon>
        <taxon>Chaetocerotaceae</taxon>
        <taxon>Chaetoceros</taxon>
    </lineage>
</organism>
<proteinExistence type="predicted"/>
<dbReference type="Pfam" id="PF13500">
    <property type="entry name" value="AAA_26"/>
    <property type="match status" value="1"/>
</dbReference>
<sequence>MRKSTLPKLTNLLTSKNLSLRNFSSKKQRPIFVAATKQHVGKTSTSLALLSGLQKRFDKVGFIKPVGQQHVPVYSDFLDKEIRVDKDVCLMRERFNLDHIDYEHMSPVIIPRGYTKKYIEGEITHKDQLDKVMDSYHHVEKVSDITLMEGTGHCAVGSIVGVNNAQVASMIGADVVLVANGGLGSAFDELELNRIICQHYGVRVAGVVINKVRPDKYDQTKYYMTKVLKETWGVPLIGCVPDRPFLGCPALMDLEHIFKTKLINGEQHRYRHYQMSEINLVTTSLSRFLENLRNKPSRTLYVCHVTRDDLILGFMAEYQRRNKIEDGAFEAALLICGRGGKYELSHEVKDMIVGESAPVMVVEYSTHQAMQKIHAYTPKFNIDDRHRVNTAVEHYEPYIDFDELLRRTKASDSSFNEPGTVSFSDLKKL</sequence>
<reference evidence="2 3" key="1">
    <citation type="journal article" date="2021" name="Sci. Rep.">
        <title>The genome of the diatom Chaetoceros tenuissimus carries an ancient integrated fragment of an extant virus.</title>
        <authorList>
            <person name="Hongo Y."/>
            <person name="Kimura K."/>
            <person name="Takaki Y."/>
            <person name="Yoshida Y."/>
            <person name="Baba S."/>
            <person name="Kobayashi G."/>
            <person name="Nagasaki K."/>
            <person name="Hano T."/>
            <person name="Tomaru Y."/>
        </authorList>
    </citation>
    <scope>NUCLEOTIDE SEQUENCE [LARGE SCALE GENOMIC DNA]</scope>
    <source>
        <strain evidence="2 3">NIES-3715</strain>
    </source>
</reference>
<protein>
    <recommendedName>
        <fullName evidence="4">DRTGG domain-containing protein</fullName>
    </recommendedName>
</protein>